<dbReference type="Proteomes" id="UP001447188">
    <property type="component" value="Unassembled WGS sequence"/>
</dbReference>
<evidence type="ECO:0000313" key="14">
    <source>
        <dbReference type="Proteomes" id="UP001447188"/>
    </source>
</evidence>
<keyword evidence="8 11" id="KW-0539">Nucleus</keyword>
<protein>
    <recommendedName>
        <fullName evidence="11">Kinetochore protein Spc24</fullName>
    </recommendedName>
</protein>
<evidence type="ECO:0000256" key="3">
    <source>
        <dbReference type="ARBA" id="ARBA00022454"/>
    </source>
</evidence>
<keyword evidence="9 11" id="KW-0131">Cell cycle</keyword>
<evidence type="ECO:0000256" key="2">
    <source>
        <dbReference type="ARBA" id="ARBA00007804"/>
    </source>
</evidence>
<evidence type="ECO:0000256" key="10">
    <source>
        <dbReference type="ARBA" id="ARBA00023328"/>
    </source>
</evidence>
<dbReference type="PANTHER" id="PTHR22142:SF2">
    <property type="entry name" value="KINETOCHORE PROTEIN SPC24"/>
    <property type="match status" value="1"/>
</dbReference>
<gene>
    <name evidence="13" type="primary">spc24</name>
    <name evidence="13" type="ORF">Q9L58_003735</name>
</gene>
<evidence type="ECO:0000256" key="8">
    <source>
        <dbReference type="ARBA" id="ARBA00023242"/>
    </source>
</evidence>
<keyword evidence="5 11" id="KW-0498">Mitosis</keyword>
<accession>A0ABR3GMV3</accession>
<evidence type="ECO:0000313" key="13">
    <source>
        <dbReference type="EMBL" id="KAL0637251.1"/>
    </source>
</evidence>
<keyword evidence="6 11" id="KW-0995">Kinetochore</keyword>
<reference evidence="13 14" key="1">
    <citation type="submission" date="2024-02" db="EMBL/GenBank/DDBJ databases">
        <title>Discinaceae phylogenomics.</title>
        <authorList>
            <person name="Dirks A.C."/>
            <person name="James T.Y."/>
        </authorList>
    </citation>
    <scope>NUCLEOTIDE SEQUENCE [LARGE SCALE GENOMIC DNA]</scope>
    <source>
        <strain evidence="13 14">ACD0624</strain>
    </source>
</reference>
<evidence type="ECO:0000256" key="12">
    <source>
        <dbReference type="SAM" id="Coils"/>
    </source>
</evidence>
<dbReference type="EMBL" id="JBBBZM010000037">
    <property type="protein sequence ID" value="KAL0637251.1"/>
    <property type="molecule type" value="Genomic_DNA"/>
</dbReference>
<evidence type="ECO:0000256" key="4">
    <source>
        <dbReference type="ARBA" id="ARBA00022618"/>
    </source>
</evidence>
<evidence type="ECO:0000256" key="11">
    <source>
        <dbReference type="RuleBase" id="RU368011"/>
    </source>
</evidence>
<name>A0ABR3GMV3_9PEZI</name>
<keyword evidence="3 11" id="KW-0158">Chromosome</keyword>
<dbReference type="InterPro" id="IPR013252">
    <property type="entry name" value="Ndc80_Spc24"/>
</dbReference>
<keyword evidence="4 11" id="KW-0132">Cell division</keyword>
<organism evidence="13 14">
    <name type="scientific">Discina gigas</name>
    <dbReference type="NCBI Taxonomy" id="1032678"/>
    <lineage>
        <taxon>Eukaryota</taxon>
        <taxon>Fungi</taxon>
        <taxon>Dikarya</taxon>
        <taxon>Ascomycota</taxon>
        <taxon>Pezizomycotina</taxon>
        <taxon>Pezizomycetes</taxon>
        <taxon>Pezizales</taxon>
        <taxon>Discinaceae</taxon>
        <taxon>Discina</taxon>
    </lineage>
</organism>
<feature type="coiled-coil region" evidence="12">
    <location>
        <begin position="97"/>
        <end position="124"/>
    </location>
</feature>
<evidence type="ECO:0000256" key="9">
    <source>
        <dbReference type="ARBA" id="ARBA00023306"/>
    </source>
</evidence>
<dbReference type="Pfam" id="PF08286">
    <property type="entry name" value="Spc24"/>
    <property type="match status" value="1"/>
</dbReference>
<keyword evidence="10 11" id="KW-0137">Centromere</keyword>
<dbReference type="InterPro" id="IPR038066">
    <property type="entry name" value="Spc24_Fungi_globular_sf"/>
</dbReference>
<comment type="subunit">
    <text evidence="11">Component of the NDC80 complex.</text>
</comment>
<evidence type="ECO:0000256" key="5">
    <source>
        <dbReference type="ARBA" id="ARBA00022776"/>
    </source>
</evidence>
<comment type="function">
    <text evidence="11">Acts as a component of the essential kinetochore-associated NDC80 complex, which is required for chromosome segregation and spindle checkpoint activity.</text>
</comment>
<evidence type="ECO:0000256" key="6">
    <source>
        <dbReference type="ARBA" id="ARBA00022838"/>
    </source>
</evidence>
<keyword evidence="14" id="KW-1185">Reference proteome</keyword>
<evidence type="ECO:0000256" key="1">
    <source>
        <dbReference type="ARBA" id="ARBA00004267"/>
    </source>
</evidence>
<sequence>MVLLDEAPEKLINEVLSNFNISSDMQSLSRINESLSSIADMRTKTLDDSRNLLRALSRRMEIAKQSMEASVVAAAKAEHGQNMLRLDREKFSLAKNINELESSSHHLEGQLARLKEELESVDGEDAMQTAMMEAEDGTLLKLKVFRSLGIDIQEDGAGGYNKAVIRKSSKESYGDEG</sequence>
<dbReference type="CDD" id="cd11565">
    <property type="entry name" value="RWD_Spc24"/>
    <property type="match status" value="1"/>
</dbReference>
<dbReference type="PANTHER" id="PTHR22142">
    <property type="match status" value="1"/>
</dbReference>
<comment type="similarity">
    <text evidence="2 11">Belongs to the SPC24 family.</text>
</comment>
<dbReference type="Gene3D" id="3.30.160.430">
    <property type="match status" value="1"/>
</dbReference>
<comment type="subcellular location">
    <subcellularLocation>
        <location evidence="1">Cytoplasm</location>
        <location evidence="1">Cytoskeleton</location>
        <location evidence="1">Microtubule organizing center</location>
    </subcellularLocation>
    <subcellularLocation>
        <location evidence="11">Nucleus</location>
    </subcellularLocation>
    <subcellularLocation>
        <location evidence="11">Chromosome</location>
        <location evidence="11">Centromere</location>
        <location evidence="11">Kinetochore</location>
    </subcellularLocation>
</comment>
<proteinExistence type="inferred from homology"/>
<evidence type="ECO:0000256" key="7">
    <source>
        <dbReference type="ARBA" id="ARBA00023054"/>
    </source>
</evidence>
<dbReference type="SUPFAM" id="SSF143026">
    <property type="entry name" value="Kinetochore globular domain"/>
    <property type="match status" value="1"/>
</dbReference>
<comment type="caution">
    <text evidence="13">The sequence shown here is derived from an EMBL/GenBank/DDBJ whole genome shotgun (WGS) entry which is preliminary data.</text>
</comment>
<keyword evidence="7 12" id="KW-0175">Coiled coil</keyword>